<dbReference type="AlphaFoldDB" id="A0A0A8J303"/>
<name>A0A0A8J303_ECOLX</name>
<sequence>MMFIHKLSDVQSTSIGEGTNIWQFVVVLRKAIIGKDCNICANCFIENDVVIGNSVTIKSGVFIWDGVRVHDNVFIGPCVAFTNDKYPRSKNYDAQFYETIIGENSSIGANSTILPGVKIGRNCMIGAGSVVTKDVPDNALVLGNPARIVKFLEAE</sequence>
<gene>
    <name evidence="2" type="primary">fdtC</name>
</gene>
<protein>
    <submittedName>
        <fullName evidence="3">Putative acetyltransferase</fullName>
    </submittedName>
    <submittedName>
        <fullName evidence="2">dTDP-3-amino-3,6-dideoxy-alpha-D-galactopyranose 3-N-acetyltransferase</fullName>
    </submittedName>
</protein>
<reference evidence="2" key="2">
    <citation type="submission" date="2015-01" db="EMBL/GenBank/DDBJ databases">
        <authorList>
            <person name="Xiang T."/>
            <person name="Song Y."/>
            <person name="Huang L."/>
            <person name="Wang B."/>
            <person name="Wu P."/>
        </authorList>
    </citation>
    <scope>NUCLEOTIDE SEQUENCE</scope>
    <source>
        <strain evidence="2">U 1-41</strain>
    </source>
</reference>
<organism evidence="3">
    <name type="scientific">Escherichia coli</name>
    <dbReference type="NCBI Taxonomy" id="562"/>
    <lineage>
        <taxon>Bacteria</taxon>
        <taxon>Pseudomonadati</taxon>
        <taxon>Pseudomonadota</taxon>
        <taxon>Gammaproteobacteria</taxon>
        <taxon>Enterobacterales</taxon>
        <taxon>Enterobacteriaceae</taxon>
        <taxon>Escherichia</taxon>
    </lineage>
</organism>
<dbReference type="PANTHER" id="PTHR43300">
    <property type="entry name" value="ACETYLTRANSFERASE"/>
    <property type="match status" value="1"/>
</dbReference>
<dbReference type="Gene3D" id="2.160.10.10">
    <property type="entry name" value="Hexapeptide repeat proteins"/>
    <property type="match status" value="1"/>
</dbReference>
<dbReference type="InterPro" id="IPR011004">
    <property type="entry name" value="Trimer_LpxA-like_sf"/>
</dbReference>
<accession>A0A0A8J303</accession>
<dbReference type="InterPro" id="IPR050179">
    <property type="entry name" value="Trans_hexapeptide_repeat"/>
</dbReference>
<comment type="similarity">
    <text evidence="1">Belongs to the transferase hexapeptide repeat family.</text>
</comment>
<dbReference type="Pfam" id="PF00132">
    <property type="entry name" value="Hexapep"/>
    <property type="match status" value="3"/>
</dbReference>
<keyword evidence="3" id="KW-0808">Transferase</keyword>
<dbReference type="EMBL" id="KP710588">
    <property type="protein sequence ID" value="AJR19353.1"/>
    <property type="molecule type" value="Genomic_DNA"/>
</dbReference>
<reference evidence="2" key="3">
    <citation type="journal article" date="2016" name="PLoS ONE">
        <title>Comparison of O-Antigen Gene Clusters of All O-Serogroups of Escherichia coli and Proposal for Adopting a New Nomenclature for O-Typing.</title>
        <authorList>
            <person name="DebRoy C."/>
            <person name="Fratamico P.M."/>
            <person name="Yan X."/>
            <person name="Baranzoni G."/>
            <person name="Liu Y."/>
            <person name="Needleman D.S."/>
            <person name="Tebbs R."/>
            <person name="O'Connell C.D."/>
            <person name="Allred A."/>
            <person name="Swimley M."/>
            <person name="Mwangi M."/>
            <person name="Kapur V."/>
            <person name="Raygoza Garay J.A."/>
            <person name="Roberts E.L."/>
            <person name="Katani R."/>
        </authorList>
    </citation>
    <scope>NUCLEOTIDE SEQUENCE</scope>
    <source>
        <strain evidence="2">U 1-41</strain>
    </source>
</reference>
<dbReference type="CDD" id="cd03358">
    <property type="entry name" value="LbH_WxcM_N_like"/>
    <property type="match status" value="1"/>
</dbReference>
<evidence type="ECO:0000313" key="2">
    <source>
        <dbReference type="EMBL" id="AJR19353.1"/>
    </source>
</evidence>
<dbReference type="GO" id="GO:0016740">
    <property type="term" value="F:transferase activity"/>
    <property type="evidence" value="ECO:0007669"/>
    <property type="project" value="UniProtKB-KW"/>
</dbReference>
<reference evidence="3" key="1">
    <citation type="journal article" date="2014" name="DNA Res.">
        <title>A complete view of the genetic diversity of the Escherichia coli O-antigen biosynthesis gene cluster.</title>
        <authorList>
            <person name="Iguchi A."/>
            <person name="Iyoda S."/>
            <person name="Kikuchi T."/>
            <person name="Ogura Y."/>
            <person name="Katsura K."/>
            <person name="Ohnishi M."/>
            <person name="Hayashi T."/>
            <person name="Thomson N.R."/>
        </authorList>
    </citation>
    <scope>NUCLEOTIDE SEQUENCE</scope>
    <source>
        <strain evidence="3">U1-41</strain>
    </source>
</reference>
<dbReference type="PANTHER" id="PTHR43300:SF4">
    <property type="entry name" value="ACYL-[ACYL-CARRIER-PROTEIN]--UDP-N-ACETYLGLUCOSAMINE O-ACYLTRANSFERASE"/>
    <property type="match status" value="1"/>
</dbReference>
<evidence type="ECO:0000313" key="3">
    <source>
        <dbReference type="EMBL" id="BAQ00566.1"/>
    </source>
</evidence>
<dbReference type="EMBL" id="AB811596">
    <property type="protein sequence ID" value="BAQ00566.1"/>
    <property type="molecule type" value="Genomic_DNA"/>
</dbReference>
<proteinExistence type="inferred from homology"/>
<evidence type="ECO:0000256" key="1">
    <source>
        <dbReference type="ARBA" id="ARBA00007274"/>
    </source>
</evidence>
<dbReference type="SUPFAM" id="SSF51161">
    <property type="entry name" value="Trimeric LpxA-like enzymes"/>
    <property type="match status" value="1"/>
</dbReference>
<dbReference type="InterPro" id="IPR001451">
    <property type="entry name" value="Hexapep"/>
</dbReference>